<feature type="domain" description="SLH" evidence="4">
    <location>
        <begin position="629"/>
        <end position="686"/>
    </location>
</feature>
<proteinExistence type="predicted"/>
<dbReference type="Gene3D" id="1.10.530.10">
    <property type="match status" value="1"/>
</dbReference>
<dbReference type="InterPro" id="IPR051056">
    <property type="entry name" value="Glycosyl_Hydrolase_73"/>
</dbReference>
<dbReference type="PANTHER" id="PTHR33308:SF9">
    <property type="entry name" value="PEPTIDOGLYCAN HYDROLASE FLGJ"/>
    <property type="match status" value="1"/>
</dbReference>
<dbReference type="EMBL" id="DWVZ01000014">
    <property type="protein sequence ID" value="HJC62266.1"/>
    <property type="molecule type" value="Genomic_DNA"/>
</dbReference>
<accession>A0A9D2PKM6</accession>
<comment type="caution">
    <text evidence="5">The sequence shown here is derived from an EMBL/GenBank/DDBJ whole genome shotgun (WGS) entry which is preliminary data.</text>
</comment>
<organism evidence="5 6">
    <name type="scientific">Candidatus Blautia merdavium</name>
    <dbReference type="NCBI Taxonomy" id="2838494"/>
    <lineage>
        <taxon>Bacteria</taxon>
        <taxon>Bacillati</taxon>
        <taxon>Bacillota</taxon>
        <taxon>Clostridia</taxon>
        <taxon>Lachnospirales</taxon>
        <taxon>Lachnospiraceae</taxon>
        <taxon>Blautia</taxon>
    </lineage>
</organism>
<dbReference type="AlphaFoldDB" id="A0A9D2PKM6"/>
<dbReference type="InterPro" id="IPR001119">
    <property type="entry name" value="SLH_dom"/>
</dbReference>
<sequence length="686" mass="73949">MNKRTKGPFALGVFCLLLAGIFCTASAVRADETPEGFYGERDQSTTPLTAMDENGNSYEVEAEDGAVEDLPMADQYDESSAPAAYAASALEGYLVNFNTGSNAVTQYTDTVTGASGYVSGQYGADAAYLGRDSSNNVKFMLSGVTGVVSASKVQVVQASAASSVSYYKVSGGWLYHYVTTNIKKDAYPSVLRNGYAPSYLSEGTKYYSYDGHYFYTASNYGNMQADYKAGTRSHAVNASNPYYNYFQYLPLRSTTSYSANTLSSAVNALANSSGSKMNNIGSIMVKYQNTYGTNALLMTGVAANESGWGKSDYAVNRNNLFGLNAIDADPDKASYFSSVDECVRQFSETWMSKGYLDSTDWRYFGGFLGNKASGINVKYASDPYWGEKAAAVAWQLDSRCGGSDAGRYTIGIKTSSTDVNVRSQSSASSTVLYKTGSQVSSSVLIMKSSPENGFYRIQSDPVLNSKRTAVNTSSGNYNIGTMYAFISADYITIVNKGSDVSIQTSPFPDVNPGSWYYDVVADMKNQGIMTGMDNGRFEPATTLSRAHFATTLYRMAGSPSVSYKKVFPDVGDGQFYTSPVIWANSVSVITGYENGRFGPVDSLTREQMVTMLYRYAKYCGMDTSARNNLSGFPDASKVSGFAKEAMQWAVAKKIITGQGSTGAIDPQGKSSRAACAAVLSRFMALQ</sequence>
<dbReference type="Proteomes" id="UP000823886">
    <property type="component" value="Unassembled WGS sequence"/>
</dbReference>
<keyword evidence="3" id="KW-0732">Signal</keyword>
<evidence type="ECO:0000313" key="6">
    <source>
        <dbReference type="Proteomes" id="UP000823886"/>
    </source>
</evidence>
<evidence type="ECO:0000256" key="2">
    <source>
        <dbReference type="ARBA" id="ARBA00022801"/>
    </source>
</evidence>
<keyword evidence="1" id="KW-0677">Repeat</keyword>
<feature type="chain" id="PRO_5039546392" evidence="3">
    <location>
        <begin position="31"/>
        <end position="686"/>
    </location>
</feature>
<evidence type="ECO:0000256" key="3">
    <source>
        <dbReference type="SAM" id="SignalP"/>
    </source>
</evidence>
<evidence type="ECO:0000313" key="5">
    <source>
        <dbReference type="EMBL" id="HJC62266.1"/>
    </source>
</evidence>
<evidence type="ECO:0000256" key="1">
    <source>
        <dbReference type="ARBA" id="ARBA00022737"/>
    </source>
</evidence>
<reference evidence="5" key="1">
    <citation type="journal article" date="2021" name="PeerJ">
        <title>Extensive microbial diversity within the chicken gut microbiome revealed by metagenomics and culture.</title>
        <authorList>
            <person name="Gilroy R."/>
            <person name="Ravi A."/>
            <person name="Getino M."/>
            <person name="Pursley I."/>
            <person name="Horton D.L."/>
            <person name="Alikhan N.F."/>
            <person name="Baker D."/>
            <person name="Gharbi K."/>
            <person name="Hall N."/>
            <person name="Watson M."/>
            <person name="Adriaenssens E.M."/>
            <person name="Foster-Nyarko E."/>
            <person name="Jarju S."/>
            <person name="Secka A."/>
            <person name="Antonio M."/>
            <person name="Oren A."/>
            <person name="Chaudhuri R.R."/>
            <person name="La Ragione R."/>
            <person name="Hildebrand F."/>
            <person name="Pallen M.J."/>
        </authorList>
    </citation>
    <scope>NUCLEOTIDE SEQUENCE</scope>
    <source>
        <strain evidence="5">ChiBcec2-3848</strain>
    </source>
</reference>
<feature type="signal peptide" evidence="3">
    <location>
        <begin position="1"/>
        <end position="30"/>
    </location>
</feature>
<gene>
    <name evidence="5" type="ORF">H9753_01425</name>
</gene>
<evidence type="ECO:0000259" key="4">
    <source>
        <dbReference type="PROSITE" id="PS51272"/>
    </source>
</evidence>
<dbReference type="PANTHER" id="PTHR33308">
    <property type="entry name" value="PEPTIDOGLYCAN HYDROLASE FLGJ"/>
    <property type="match status" value="1"/>
</dbReference>
<dbReference type="InterPro" id="IPR002901">
    <property type="entry name" value="MGlyc_endo_b_GlcNAc-like_dom"/>
</dbReference>
<name>A0A9D2PKM6_9FIRM</name>
<feature type="domain" description="SLH" evidence="4">
    <location>
        <begin position="503"/>
        <end position="566"/>
    </location>
</feature>
<feature type="domain" description="SLH" evidence="4">
    <location>
        <begin position="567"/>
        <end position="626"/>
    </location>
</feature>
<dbReference type="Pfam" id="PF00395">
    <property type="entry name" value="SLH"/>
    <property type="match status" value="3"/>
</dbReference>
<dbReference type="PROSITE" id="PS51272">
    <property type="entry name" value="SLH"/>
    <property type="match status" value="3"/>
</dbReference>
<dbReference type="GO" id="GO:0004040">
    <property type="term" value="F:amidase activity"/>
    <property type="evidence" value="ECO:0007669"/>
    <property type="project" value="InterPro"/>
</dbReference>
<protein>
    <submittedName>
        <fullName evidence="5">S-layer homology domain-containing protein</fullName>
    </submittedName>
</protein>
<dbReference type="Pfam" id="PF01832">
    <property type="entry name" value="Glucosaminidase"/>
    <property type="match status" value="1"/>
</dbReference>
<keyword evidence="2" id="KW-0378">Hydrolase</keyword>
<dbReference type="SMART" id="SM00047">
    <property type="entry name" value="LYZ2"/>
    <property type="match status" value="1"/>
</dbReference>
<reference evidence="5" key="2">
    <citation type="submission" date="2021-04" db="EMBL/GenBank/DDBJ databases">
        <authorList>
            <person name="Gilroy R."/>
        </authorList>
    </citation>
    <scope>NUCLEOTIDE SEQUENCE</scope>
    <source>
        <strain evidence="5">ChiBcec2-3848</strain>
    </source>
</reference>